<keyword evidence="3" id="KW-1185">Reference proteome</keyword>
<accession>A0ABW9ZI04</accession>
<evidence type="ECO:0000313" key="3">
    <source>
        <dbReference type="Proteomes" id="UP000541347"/>
    </source>
</evidence>
<protein>
    <submittedName>
        <fullName evidence="2">ParB N-terminal domain-containing protein</fullName>
    </submittedName>
</protein>
<gene>
    <name evidence="2" type="ORF">GWI71_03610</name>
</gene>
<dbReference type="InterPro" id="IPR036086">
    <property type="entry name" value="ParB/Sulfiredoxin_sf"/>
</dbReference>
<evidence type="ECO:0000313" key="2">
    <source>
        <dbReference type="EMBL" id="NBN62759.1"/>
    </source>
</evidence>
<dbReference type="SUPFAM" id="SSF110849">
    <property type="entry name" value="ParB/Sulfiredoxin"/>
    <property type="match status" value="1"/>
</dbReference>
<dbReference type="InterPro" id="IPR003115">
    <property type="entry name" value="ParB_N"/>
</dbReference>
<name>A0ABW9ZI04_9HYPH</name>
<evidence type="ECO:0000259" key="1">
    <source>
        <dbReference type="SMART" id="SM00470"/>
    </source>
</evidence>
<dbReference type="PANTHER" id="PTHR30083">
    <property type="entry name" value="TRANSCRIPTIONAL REGULATOR-RELATED"/>
    <property type="match status" value="1"/>
</dbReference>
<sequence>MKDLFSEAPDASVVAKTEELVELVRAIKTPEARVEALNTIRSMLHEVSPLRDHPVDLVLWVPAESVHANDYNPNAVAGPEFKLLARSIAADGYTQPVVSWVRDDDERETVDGYHRGRVGRENAEVRRKTLGYLPVTTVNQARRGRADRMASTIRHNRARGTHSIELMSNIVADLVQSGMSDAWIAKNIGMDADELLRLKQITGIAALFANRDFSRAWEPTERAVSPETNTEILP</sequence>
<dbReference type="EMBL" id="JAABLP010000001">
    <property type="protein sequence ID" value="NBN62759.1"/>
    <property type="molecule type" value="Genomic_DNA"/>
</dbReference>
<organism evidence="2 3">
    <name type="scientific">Pannonibacter tanglangensis</name>
    <dbReference type="NCBI Taxonomy" id="2750084"/>
    <lineage>
        <taxon>Bacteria</taxon>
        <taxon>Pseudomonadati</taxon>
        <taxon>Pseudomonadota</taxon>
        <taxon>Alphaproteobacteria</taxon>
        <taxon>Hyphomicrobiales</taxon>
        <taxon>Stappiaceae</taxon>
        <taxon>Pannonibacter</taxon>
    </lineage>
</organism>
<dbReference type="RefSeq" id="WP_161673978.1">
    <property type="nucleotide sequence ID" value="NZ_JAABLP010000001.1"/>
</dbReference>
<proteinExistence type="predicted"/>
<dbReference type="SMART" id="SM00470">
    <property type="entry name" value="ParB"/>
    <property type="match status" value="1"/>
</dbReference>
<comment type="caution">
    <text evidence="2">The sequence shown here is derived from an EMBL/GenBank/DDBJ whole genome shotgun (WGS) entry which is preliminary data.</text>
</comment>
<feature type="domain" description="ParB-like N-terminal" evidence="1">
    <location>
        <begin position="59"/>
        <end position="157"/>
    </location>
</feature>
<dbReference type="Proteomes" id="UP000541347">
    <property type="component" value="Unassembled WGS sequence"/>
</dbReference>
<dbReference type="CDD" id="cd16397">
    <property type="entry name" value="IbrB_like"/>
    <property type="match status" value="1"/>
</dbReference>
<reference evidence="2 3" key="1">
    <citation type="submission" date="2020-01" db="EMBL/GenBank/DDBJ databases">
        <authorList>
            <person name="Peng S.Y."/>
            <person name="Li J."/>
            <person name="Wang M."/>
            <person name="Wang L."/>
            <person name="Wang C.Q."/>
            <person name="Wang J.R."/>
        </authorList>
    </citation>
    <scope>NUCLEOTIDE SEQUENCE [LARGE SCALE GENOMIC DNA]</scope>
    <source>
        <strain evidence="2 3">XCT-34</strain>
    </source>
</reference>
<dbReference type="PANTHER" id="PTHR30083:SF1">
    <property type="entry name" value="TRANSCRIPTIONAL REGULATOR"/>
    <property type="match status" value="1"/>
</dbReference>